<sequence length="149" mass="16317">MATLDQLHELAGKGQEQLQEVVAVVRQLFAVLGFGKAGDAYSLQRQLELQQQYITAMASLKTTLTECCSLAAAQAASDARADTQVSPIEAPQAAAEALTARATQLQTELGLRNEVVKQLIDQLRQMLESMCMWESHRHALEKLKLAEGH</sequence>
<proteinExistence type="predicted"/>
<accession>A0A835XMM1</accession>
<dbReference type="EMBL" id="JAEHOE010000094">
    <property type="protein sequence ID" value="KAG2487652.1"/>
    <property type="molecule type" value="Genomic_DNA"/>
</dbReference>
<organism evidence="1 2">
    <name type="scientific">Edaphochlamys debaryana</name>
    <dbReference type="NCBI Taxonomy" id="47281"/>
    <lineage>
        <taxon>Eukaryota</taxon>
        <taxon>Viridiplantae</taxon>
        <taxon>Chlorophyta</taxon>
        <taxon>core chlorophytes</taxon>
        <taxon>Chlorophyceae</taxon>
        <taxon>CS clade</taxon>
        <taxon>Chlamydomonadales</taxon>
        <taxon>Chlamydomonadales incertae sedis</taxon>
        <taxon>Edaphochlamys</taxon>
    </lineage>
</organism>
<gene>
    <name evidence="1" type="ORF">HYH03_013789</name>
</gene>
<keyword evidence="2" id="KW-1185">Reference proteome</keyword>
<reference evidence="1" key="1">
    <citation type="journal article" date="2020" name="bioRxiv">
        <title>Comparative genomics of Chlamydomonas.</title>
        <authorList>
            <person name="Craig R.J."/>
            <person name="Hasan A.R."/>
            <person name="Ness R.W."/>
            <person name="Keightley P.D."/>
        </authorList>
    </citation>
    <scope>NUCLEOTIDE SEQUENCE</scope>
    <source>
        <strain evidence="1">CCAP 11/70</strain>
    </source>
</reference>
<protein>
    <submittedName>
        <fullName evidence="1">Uncharacterized protein</fullName>
    </submittedName>
</protein>
<comment type="caution">
    <text evidence="1">The sequence shown here is derived from an EMBL/GenBank/DDBJ whole genome shotgun (WGS) entry which is preliminary data.</text>
</comment>
<evidence type="ECO:0000313" key="2">
    <source>
        <dbReference type="Proteomes" id="UP000612055"/>
    </source>
</evidence>
<name>A0A835XMM1_9CHLO</name>
<dbReference type="OrthoDB" id="532289at2759"/>
<dbReference type="AlphaFoldDB" id="A0A835XMM1"/>
<evidence type="ECO:0000313" key="1">
    <source>
        <dbReference type="EMBL" id="KAG2487652.1"/>
    </source>
</evidence>
<dbReference type="Proteomes" id="UP000612055">
    <property type="component" value="Unassembled WGS sequence"/>
</dbReference>